<dbReference type="InterPro" id="IPR055766">
    <property type="entry name" value="DUF7342"/>
</dbReference>
<dbReference type="InterPro" id="IPR011991">
    <property type="entry name" value="ArsR-like_HTH"/>
</dbReference>
<dbReference type="InterPro" id="IPR036390">
    <property type="entry name" value="WH_DNA-bd_sf"/>
</dbReference>
<dbReference type="SUPFAM" id="SSF46785">
    <property type="entry name" value="Winged helix' DNA-binding domain"/>
    <property type="match status" value="1"/>
</dbReference>
<sequence length="179" mass="19983">MADSRDGEDEPAYVSRWKDATTGFDRVRSVSSSLSEPRTAGWIADEAHVSEPTTRNHLERLVDLGVLVTDESARGKTYYPDPVYTRLTAIQELVAENSEVDLTQQATAIHADIESWKAAYDVESPRSLRASVTDDISVEDAQQRLHIAADWESAQYQLSLLRDAIEHYETYTARPPASA</sequence>
<protein>
    <recommendedName>
        <fullName evidence="3">Transcriptional regulator</fullName>
    </recommendedName>
</protein>
<evidence type="ECO:0000313" key="1">
    <source>
        <dbReference type="EMBL" id="GGC71108.1"/>
    </source>
</evidence>
<accession>A0A830E5D1</accession>
<dbReference type="Proteomes" id="UP000646833">
    <property type="component" value="Unassembled WGS sequence"/>
</dbReference>
<dbReference type="CDD" id="cd00090">
    <property type="entry name" value="HTH_ARSR"/>
    <property type="match status" value="1"/>
</dbReference>
<evidence type="ECO:0008006" key="3">
    <source>
        <dbReference type="Google" id="ProtNLM"/>
    </source>
</evidence>
<dbReference type="Gene3D" id="1.10.10.10">
    <property type="entry name" value="Winged helix-like DNA-binding domain superfamily/Winged helix DNA-binding domain"/>
    <property type="match status" value="1"/>
</dbReference>
<dbReference type="RefSeq" id="WP_188424899.1">
    <property type="nucleotide sequence ID" value="NZ_BMCI01000008.1"/>
</dbReference>
<dbReference type="EMBL" id="BMCI01000008">
    <property type="protein sequence ID" value="GGC71108.1"/>
    <property type="molecule type" value="Genomic_DNA"/>
</dbReference>
<proteinExistence type="predicted"/>
<comment type="caution">
    <text evidence="1">The sequence shown here is derived from an EMBL/GenBank/DDBJ whole genome shotgun (WGS) entry which is preliminary data.</text>
</comment>
<name>A0A830E5D1_9EURY</name>
<organism evidence="1 2">
    <name type="scientific">Haloferax sulfurifontis</name>
    <dbReference type="NCBI Taxonomy" id="255616"/>
    <lineage>
        <taxon>Archaea</taxon>
        <taxon>Methanobacteriati</taxon>
        <taxon>Methanobacteriota</taxon>
        <taxon>Stenosarchaea group</taxon>
        <taxon>Halobacteria</taxon>
        <taxon>Halobacteriales</taxon>
        <taxon>Haloferacaceae</taxon>
        <taxon>Haloferax</taxon>
    </lineage>
</organism>
<reference evidence="1" key="2">
    <citation type="submission" date="2020-09" db="EMBL/GenBank/DDBJ databases">
        <authorList>
            <person name="Sun Q."/>
            <person name="Sedlacek I."/>
        </authorList>
    </citation>
    <scope>NUCLEOTIDE SEQUENCE</scope>
    <source>
        <strain evidence="1">CCM 7217</strain>
    </source>
</reference>
<evidence type="ECO:0000313" key="2">
    <source>
        <dbReference type="Proteomes" id="UP000646833"/>
    </source>
</evidence>
<reference evidence="1" key="1">
    <citation type="journal article" date="2014" name="Int. J. Syst. Evol. Microbiol.">
        <title>Complete genome sequence of Corynebacterium casei LMG S-19264T (=DSM 44701T), isolated from a smear-ripened cheese.</title>
        <authorList>
            <consortium name="US DOE Joint Genome Institute (JGI-PGF)"/>
            <person name="Walter F."/>
            <person name="Albersmeier A."/>
            <person name="Kalinowski J."/>
            <person name="Ruckert C."/>
        </authorList>
    </citation>
    <scope>NUCLEOTIDE SEQUENCE</scope>
    <source>
        <strain evidence="1">CCM 7217</strain>
    </source>
</reference>
<dbReference type="Pfam" id="PF24033">
    <property type="entry name" value="DUF7342"/>
    <property type="match status" value="1"/>
</dbReference>
<dbReference type="InterPro" id="IPR036388">
    <property type="entry name" value="WH-like_DNA-bd_sf"/>
</dbReference>
<dbReference type="AlphaFoldDB" id="A0A830E5D1"/>
<gene>
    <name evidence="1" type="ORF">GCM10007209_36290</name>
</gene>